<dbReference type="HOGENOM" id="CLU_032338_1_0_1"/>
<feature type="region of interest" description="Disordered" evidence="6">
    <location>
        <begin position="1"/>
        <end position="49"/>
    </location>
</feature>
<dbReference type="EMBL" id="KN846957">
    <property type="protein sequence ID" value="KIW70596.1"/>
    <property type="molecule type" value="Genomic_DNA"/>
</dbReference>
<evidence type="ECO:0000256" key="4">
    <source>
        <dbReference type="ARBA" id="ARBA00022989"/>
    </source>
</evidence>
<evidence type="ECO:0000256" key="3">
    <source>
        <dbReference type="ARBA" id="ARBA00022692"/>
    </source>
</evidence>
<evidence type="ECO:0000256" key="2">
    <source>
        <dbReference type="ARBA" id="ARBA00022475"/>
    </source>
</evidence>
<accession>A0A0D2CZG0</accession>
<proteinExistence type="predicted"/>
<evidence type="ECO:0000256" key="1">
    <source>
        <dbReference type="ARBA" id="ARBA00004651"/>
    </source>
</evidence>
<evidence type="ECO:0000256" key="5">
    <source>
        <dbReference type="ARBA" id="ARBA00023136"/>
    </source>
</evidence>
<evidence type="ECO:0000259" key="7">
    <source>
        <dbReference type="Pfam" id="PF09924"/>
    </source>
</evidence>
<protein>
    <recommendedName>
        <fullName evidence="7">Phosphatidylglycerol lysyltransferase C-terminal domain-containing protein</fullName>
    </recommendedName>
</protein>
<gene>
    <name evidence="8" type="ORF">PV04_02852</name>
</gene>
<evidence type="ECO:0000256" key="6">
    <source>
        <dbReference type="SAM" id="MobiDB-lite"/>
    </source>
</evidence>
<dbReference type="Pfam" id="PF09924">
    <property type="entry name" value="LPG_synthase_C"/>
    <property type="match status" value="1"/>
</dbReference>
<keyword evidence="2" id="KW-1003">Cell membrane</keyword>
<name>A0A0D2CZG0_9EURO</name>
<feature type="compositionally biased region" description="Polar residues" evidence="6">
    <location>
        <begin position="1"/>
        <end position="15"/>
    </location>
</feature>
<dbReference type="PANTHER" id="PTHR34697:SF2">
    <property type="entry name" value="PHOSPHATIDYLGLYCEROL LYSYLTRANSFERASE"/>
    <property type="match status" value="1"/>
</dbReference>
<dbReference type="InterPro" id="IPR024320">
    <property type="entry name" value="LPG_synthase_C"/>
</dbReference>
<evidence type="ECO:0000313" key="9">
    <source>
        <dbReference type="Proteomes" id="UP000054266"/>
    </source>
</evidence>
<dbReference type="GO" id="GO:0055091">
    <property type="term" value="P:phospholipid homeostasis"/>
    <property type="evidence" value="ECO:0007669"/>
    <property type="project" value="TreeGrafter"/>
</dbReference>
<feature type="domain" description="Phosphatidylglycerol lysyltransferase C-terminal" evidence="7">
    <location>
        <begin position="175"/>
        <end position="461"/>
    </location>
</feature>
<evidence type="ECO:0000313" key="8">
    <source>
        <dbReference type="EMBL" id="KIW70596.1"/>
    </source>
</evidence>
<keyword evidence="3" id="KW-0812">Transmembrane</keyword>
<dbReference type="GO" id="GO:0005886">
    <property type="term" value="C:plasma membrane"/>
    <property type="evidence" value="ECO:0007669"/>
    <property type="project" value="UniProtKB-SubCell"/>
</dbReference>
<dbReference type="Proteomes" id="UP000054266">
    <property type="component" value="Unassembled WGS sequence"/>
</dbReference>
<reference evidence="8 9" key="1">
    <citation type="submission" date="2015-01" db="EMBL/GenBank/DDBJ databases">
        <title>The Genome Sequence of Capronia semiimmersa CBS27337.</title>
        <authorList>
            <consortium name="The Broad Institute Genomics Platform"/>
            <person name="Cuomo C."/>
            <person name="de Hoog S."/>
            <person name="Gorbushina A."/>
            <person name="Stielow B."/>
            <person name="Teixiera M."/>
            <person name="Abouelleil A."/>
            <person name="Chapman S.B."/>
            <person name="Priest M."/>
            <person name="Young S.K."/>
            <person name="Wortman J."/>
            <person name="Nusbaum C."/>
            <person name="Birren B."/>
        </authorList>
    </citation>
    <scope>NUCLEOTIDE SEQUENCE [LARGE SCALE GENOMIC DNA]</scope>
    <source>
        <strain evidence="8 9">CBS 27337</strain>
    </source>
</reference>
<organism evidence="8 9">
    <name type="scientific">Phialophora macrospora</name>
    <dbReference type="NCBI Taxonomy" id="1851006"/>
    <lineage>
        <taxon>Eukaryota</taxon>
        <taxon>Fungi</taxon>
        <taxon>Dikarya</taxon>
        <taxon>Ascomycota</taxon>
        <taxon>Pezizomycotina</taxon>
        <taxon>Eurotiomycetes</taxon>
        <taxon>Chaetothyriomycetidae</taxon>
        <taxon>Chaetothyriales</taxon>
        <taxon>Herpotrichiellaceae</taxon>
        <taxon>Phialophora</taxon>
    </lineage>
</organism>
<comment type="subcellular location">
    <subcellularLocation>
        <location evidence="1">Cell membrane</location>
        <topology evidence="1">Multi-pass membrane protein</topology>
    </subcellularLocation>
</comment>
<keyword evidence="5" id="KW-0472">Membrane</keyword>
<dbReference type="STRING" id="5601.A0A0D2CZG0"/>
<keyword evidence="4" id="KW-1133">Transmembrane helix</keyword>
<dbReference type="AlphaFoldDB" id="A0A0D2CZG0"/>
<dbReference type="InterPro" id="IPR051211">
    <property type="entry name" value="PG_lysyltransferase"/>
</dbReference>
<dbReference type="PANTHER" id="PTHR34697">
    <property type="entry name" value="PHOSPHATIDYLGLYCEROL LYSYLTRANSFERASE"/>
    <property type="match status" value="1"/>
</dbReference>
<keyword evidence="9" id="KW-1185">Reference proteome</keyword>
<sequence length="530" mass="58743">MASRQQEVGRDSNTSFRDKRPASTSPKPRSPSKKQNGSPGSPKPMLSEQLGGGLAAMLTSPSTDLESMNIIQRLQVLKQDAFLNPESHQLRQSSTMILSTSVTTHDMVSHDGQYGHQSHYVSTSLSASITSPSTTSLKEASADTKRKKNDIYTFTLYDFKAVAALSSLVERFGRVSHMGVLDASYSFFMTKDHQAALYYKVRNNVAVVGGDPLCDPSQYDKILKEFRSLRKRRRWGVVFLGAADDFAAYASKRRWVTMRFGTERVLNPLNNLVLHEKEQKRMLAQHRQLLDPERGGVSVRAYAPAHTRDEVLEQKLRQVYDSWRETRNQSGQPQAFMTVFDPFAIPALMTYLYTTDRHGNCVGFAALRKIGANNGYHIDPYCATPDAPKGITDLLIFSAMSLLQQAGIGYLSLGFEPAVQLGEVSGLSRPMTAITKTCYRQAFRHLPIGGKKAYHDKFRPDPALDSGLHIVYPDGAPGVQDALATLHFANIEVGGLLKREIFGGWMNRQDTKKEAQTTASSPAPASEGTR</sequence>
<dbReference type="GO" id="GO:0016755">
    <property type="term" value="F:aminoacyltransferase activity"/>
    <property type="evidence" value="ECO:0007669"/>
    <property type="project" value="TreeGrafter"/>
</dbReference>